<feature type="chain" id="PRO_5017300325" description="Cell surface protein" evidence="2">
    <location>
        <begin position="17"/>
        <end position="310"/>
    </location>
</feature>
<dbReference type="EMBL" id="PXXK01000193">
    <property type="protein sequence ID" value="RFN48846.1"/>
    <property type="molecule type" value="Genomic_DNA"/>
</dbReference>
<reference evidence="3 4" key="1">
    <citation type="journal article" date="2018" name="PLoS Pathog.">
        <title>Evolution of structural diversity of trichothecenes, a family of toxins produced by plant pathogenic and entomopathogenic fungi.</title>
        <authorList>
            <person name="Proctor R.H."/>
            <person name="McCormick S.P."/>
            <person name="Kim H.S."/>
            <person name="Cardoza R.E."/>
            <person name="Stanley A.M."/>
            <person name="Lindo L."/>
            <person name="Kelly A."/>
            <person name="Brown D.W."/>
            <person name="Lee T."/>
            <person name="Vaughan M.M."/>
            <person name="Alexander N.J."/>
            <person name="Busman M."/>
            <person name="Gutierrez S."/>
        </authorList>
    </citation>
    <scope>NUCLEOTIDE SEQUENCE [LARGE SCALE GENOMIC DNA]</scope>
    <source>
        <strain evidence="3 4">NRRL 13405</strain>
    </source>
</reference>
<gene>
    <name evidence="3" type="ORF">FIE12Z_6901</name>
</gene>
<feature type="region of interest" description="Disordered" evidence="1">
    <location>
        <begin position="152"/>
        <end position="182"/>
    </location>
</feature>
<sequence>MHFYALIPAFIATASAHGVVVSIEGANGVSMPGLTIADGTPRDCSSNGCGSQADTAIIRDRELGTDRASALGRTQGNGPVDASVMIANFMGGSGANNVPTNNGSDASVGVEDDISGLQGGRNNNNNNKQKRQRQRGGLLGGLLGGLGGGLGGGAGGEKADKPQEASVAATAGDGASSGLPTCSNNGEITMTYRQINQDGAGPMTADIDATSGGTDPAAFQSAEVVQDVPGVGFGGLSLATNTDFPLTVKMPQGMTCEGSVGGADNVCIVRVRNSAAAGPFGGSGAFTQSASARKRAIAFRLKKRMEIFRH</sequence>
<evidence type="ECO:0000256" key="2">
    <source>
        <dbReference type="SAM" id="SignalP"/>
    </source>
</evidence>
<dbReference type="Proteomes" id="UP000265631">
    <property type="component" value="Unassembled WGS sequence"/>
</dbReference>
<feature type="region of interest" description="Disordered" evidence="1">
    <location>
        <begin position="97"/>
        <end position="139"/>
    </location>
</feature>
<feature type="signal peptide" evidence="2">
    <location>
        <begin position="1"/>
        <end position="16"/>
    </location>
</feature>
<dbReference type="PANTHER" id="PTHR34618:SF1">
    <property type="entry name" value="SECRETED PROTEIN"/>
    <property type="match status" value="1"/>
</dbReference>
<evidence type="ECO:0000313" key="4">
    <source>
        <dbReference type="Proteomes" id="UP000265631"/>
    </source>
</evidence>
<name>A0A395MLN2_9HYPO</name>
<comment type="caution">
    <text evidence="3">The sequence shown here is derived from an EMBL/GenBank/DDBJ whole genome shotgun (WGS) entry which is preliminary data.</text>
</comment>
<dbReference type="Pfam" id="PF11327">
    <property type="entry name" value="Egh16-like"/>
    <property type="match status" value="1"/>
</dbReference>
<keyword evidence="2" id="KW-0732">Signal</keyword>
<evidence type="ECO:0000256" key="1">
    <source>
        <dbReference type="SAM" id="MobiDB-lite"/>
    </source>
</evidence>
<proteinExistence type="predicted"/>
<evidence type="ECO:0000313" key="3">
    <source>
        <dbReference type="EMBL" id="RFN48846.1"/>
    </source>
</evidence>
<organism evidence="3 4">
    <name type="scientific">Fusarium flagelliforme</name>
    <dbReference type="NCBI Taxonomy" id="2675880"/>
    <lineage>
        <taxon>Eukaryota</taxon>
        <taxon>Fungi</taxon>
        <taxon>Dikarya</taxon>
        <taxon>Ascomycota</taxon>
        <taxon>Pezizomycotina</taxon>
        <taxon>Sordariomycetes</taxon>
        <taxon>Hypocreomycetidae</taxon>
        <taxon>Hypocreales</taxon>
        <taxon>Nectriaceae</taxon>
        <taxon>Fusarium</taxon>
        <taxon>Fusarium incarnatum-equiseti species complex</taxon>
    </lineage>
</organism>
<dbReference type="AlphaFoldDB" id="A0A395MLN2"/>
<protein>
    <recommendedName>
        <fullName evidence="5">Cell surface protein</fullName>
    </recommendedName>
</protein>
<accession>A0A395MLN2</accession>
<dbReference type="InterPro" id="IPR021476">
    <property type="entry name" value="Egh16-like"/>
</dbReference>
<keyword evidence="4" id="KW-1185">Reference proteome</keyword>
<evidence type="ECO:0008006" key="5">
    <source>
        <dbReference type="Google" id="ProtNLM"/>
    </source>
</evidence>
<dbReference type="STRING" id="2594813.A0A395MLN2"/>
<dbReference type="PANTHER" id="PTHR34618">
    <property type="entry name" value="SURFACE PROTEIN MAS1, PUTATIVE-RELATED"/>
    <property type="match status" value="1"/>
</dbReference>